<organism evidence="3 4">
    <name type="scientific">Agromyces mediolanus</name>
    <name type="common">Corynebacterium mediolanum</name>
    <dbReference type="NCBI Taxonomy" id="41986"/>
    <lineage>
        <taxon>Bacteria</taxon>
        <taxon>Bacillati</taxon>
        <taxon>Actinomycetota</taxon>
        <taxon>Actinomycetes</taxon>
        <taxon>Micrococcales</taxon>
        <taxon>Microbacteriaceae</taxon>
        <taxon>Agromyces</taxon>
    </lineage>
</organism>
<keyword evidence="1" id="KW-0808">Transferase</keyword>
<dbReference type="Gene3D" id="3.30.565.10">
    <property type="entry name" value="Histidine kinase-like ATPase, C-terminal domain"/>
    <property type="match status" value="1"/>
</dbReference>
<dbReference type="PANTHER" id="PTHR35526">
    <property type="entry name" value="ANTI-SIGMA-F FACTOR RSBW-RELATED"/>
    <property type="match status" value="1"/>
</dbReference>
<keyword evidence="1" id="KW-0418">Kinase</keyword>
<dbReference type="InterPro" id="IPR003594">
    <property type="entry name" value="HATPase_dom"/>
</dbReference>
<protein>
    <recommendedName>
        <fullName evidence="2">Histidine kinase/HSP90-like ATPase domain-containing protein</fullName>
    </recommendedName>
</protein>
<feature type="domain" description="Histidine kinase/HSP90-like ATPase" evidence="2">
    <location>
        <begin position="13"/>
        <end position="133"/>
    </location>
</feature>
<reference evidence="3" key="1">
    <citation type="journal article" date="2014" name="Int. J. Syst. Evol. Microbiol.">
        <title>Complete genome sequence of Corynebacterium casei LMG S-19264T (=DSM 44701T), isolated from a smear-ripened cheese.</title>
        <authorList>
            <consortium name="US DOE Joint Genome Institute (JGI-PGF)"/>
            <person name="Walter F."/>
            <person name="Albersmeier A."/>
            <person name="Kalinowski J."/>
            <person name="Ruckert C."/>
        </authorList>
    </citation>
    <scope>NUCLEOTIDE SEQUENCE</scope>
    <source>
        <strain evidence="3">JCM 3346</strain>
    </source>
</reference>
<evidence type="ECO:0000256" key="1">
    <source>
        <dbReference type="ARBA" id="ARBA00022527"/>
    </source>
</evidence>
<dbReference type="GO" id="GO:0004674">
    <property type="term" value="F:protein serine/threonine kinase activity"/>
    <property type="evidence" value="ECO:0007669"/>
    <property type="project" value="UniProtKB-KW"/>
</dbReference>
<dbReference type="PANTHER" id="PTHR35526:SF3">
    <property type="entry name" value="ANTI-SIGMA-F FACTOR RSBW"/>
    <property type="match status" value="1"/>
</dbReference>
<dbReference type="RefSeq" id="WP_189084612.1">
    <property type="nucleotide sequence ID" value="NZ_BMRJ01000001.1"/>
</dbReference>
<sequence>MPSEPHSARRVAMPADPAMLERAAGELAAFAAASGLTGDELARLDLALGEVLANIVAHARPVGDAERGMVELRLSAGPDAVLVTVEDRAAVAAVDLSAVSMPAEDAESGRGLALALAVLDGFAHDGREGGGNRWTLRLDRRRG</sequence>
<comment type="caution">
    <text evidence="3">The sequence shown here is derived from an EMBL/GenBank/DDBJ whole genome shotgun (WGS) entry which is preliminary data.</text>
</comment>
<dbReference type="SUPFAM" id="SSF55874">
    <property type="entry name" value="ATPase domain of HSP90 chaperone/DNA topoisomerase II/histidine kinase"/>
    <property type="match status" value="1"/>
</dbReference>
<keyword evidence="1" id="KW-0723">Serine/threonine-protein kinase</keyword>
<evidence type="ECO:0000259" key="2">
    <source>
        <dbReference type="Pfam" id="PF13581"/>
    </source>
</evidence>
<dbReference type="CDD" id="cd16936">
    <property type="entry name" value="HATPase_RsbW-like"/>
    <property type="match status" value="1"/>
</dbReference>
<dbReference type="Pfam" id="PF13581">
    <property type="entry name" value="HATPase_c_2"/>
    <property type="match status" value="1"/>
</dbReference>
<gene>
    <name evidence="3" type="ORF">GCM10010196_14920</name>
</gene>
<keyword evidence="4" id="KW-1185">Reference proteome</keyword>
<dbReference type="InterPro" id="IPR036890">
    <property type="entry name" value="HATPase_C_sf"/>
</dbReference>
<dbReference type="AlphaFoldDB" id="A0A918CGS9"/>
<accession>A0A918CGS9</accession>
<name>A0A918CGS9_AGRME</name>
<evidence type="ECO:0000313" key="4">
    <source>
        <dbReference type="Proteomes" id="UP000610303"/>
    </source>
</evidence>
<proteinExistence type="predicted"/>
<dbReference type="Proteomes" id="UP000610303">
    <property type="component" value="Unassembled WGS sequence"/>
</dbReference>
<dbReference type="EMBL" id="BMRJ01000001">
    <property type="protein sequence ID" value="GGR22300.1"/>
    <property type="molecule type" value="Genomic_DNA"/>
</dbReference>
<dbReference type="InterPro" id="IPR050267">
    <property type="entry name" value="Anti-sigma-factor_SerPK"/>
</dbReference>
<evidence type="ECO:0000313" key="3">
    <source>
        <dbReference type="EMBL" id="GGR22300.1"/>
    </source>
</evidence>
<reference evidence="3" key="2">
    <citation type="submission" date="2020-09" db="EMBL/GenBank/DDBJ databases">
        <authorList>
            <person name="Sun Q."/>
            <person name="Ohkuma M."/>
        </authorList>
    </citation>
    <scope>NUCLEOTIDE SEQUENCE</scope>
    <source>
        <strain evidence="3">JCM 3346</strain>
    </source>
</reference>